<gene>
    <name evidence="1" type="ORF">AVEN_238373_1</name>
</gene>
<evidence type="ECO:0000313" key="2">
    <source>
        <dbReference type="Proteomes" id="UP000499080"/>
    </source>
</evidence>
<protein>
    <recommendedName>
        <fullName evidence="3">DUF4371 domain-containing protein</fullName>
    </recommendedName>
</protein>
<organism evidence="1 2">
    <name type="scientific">Araneus ventricosus</name>
    <name type="common">Orbweaver spider</name>
    <name type="synonym">Epeira ventricosa</name>
    <dbReference type="NCBI Taxonomy" id="182803"/>
    <lineage>
        <taxon>Eukaryota</taxon>
        <taxon>Metazoa</taxon>
        <taxon>Ecdysozoa</taxon>
        <taxon>Arthropoda</taxon>
        <taxon>Chelicerata</taxon>
        <taxon>Arachnida</taxon>
        <taxon>Araneae</taxon>
        <taxon>Araneomorphae</taxon>
        <taxon>Entelegynae</taxon>
        <taxon>Araneoidea</taxon>
        <taxon>Araneidae</taxon>
        <taxon>Araneus</taxon>
    </lineage>
</organism>
<comment type="caution">
    <text evidence="1">The sequence shown here is derived from an EMBL/GenBank/DDBJ whole genome shotgun (WGS) entry which is preliminary data.</text>
</comment>
<accession>A0A4Y2K997</accession>
<keyword evidence="2" id="KW-1185">Reference proteome</keyword>
<evidence type="ECO:0008006" key="3">
    <source>
        <dbReference type="Google" id="ProtNLM"/>
    </source>
</evidence>
<reference evidence="1 2" key="1">
    <citation type="journal article" date="2019" name="Sci. Rep.">
        <title>Orb-weaving spider Araneus ventricosus genome elucidates the spidroin gene catalogue.</title>
        <authorList>
            <person name="Kono N."/>
            <person name="Nakamura H."/>
            <person name="Ohtoshi R."/>
            <person name="Moran D.A.P."/>
            <person name="Shinohara A."/>
            <person name="Yoshida Y."/>
            <person name="Fujiwara M."/>
            <person name="Mori M."/>
            <person name="Tomita M."/>
            <person name="Arakawa K."/>
        </authorList>
    </citation>
    <scope>NUCLEOTIDE SEQUENCE [LARGE SCALE GENOMIC DNA]</scope>
</reference>
<dbReference type="Proteomes" id="UP000499080">
    <property type="component" value="Unassembled WGS sequence"/>
</dbReference>
<dbReference type="EMBL" id="BGPR01004330">
    <property type="protein sequence ID" value="GBM98519.1"/>
    <property type="molecule type" value="Genomic_DNA"/>
</dbReference>
<name>A0A4Y2K997_ARAVE</name>
<dbReference type="AlphaFoldDB" id="A0A4Y2K997"/>
<proteinExistence type="predicted"/>
<sequence>MVKEGKRVARQNTTEQHVVLISELGPACLGHATPISGAARDIQTIILVSLEKVDRSKLQAVGCDGTGVNTGSENGKIWRHLELSVGHPPQLFVCYMQMN</sequence>
<evidence type="ECO:0000313" key="1">
    <source>
        <dbReference type="EMBL" id="GBM98519.1"/>
    </source>
</evidence>